<dbReference type="InterPro" id="IPR036640">
    <property type="entry name" value="ABC1_TM_sf"/>
</dbReference>
<evidence type="ECO:0000256" key="3">
    <source>
        <dbReference type="ARBA" id="ARBA00022741"/>
    </source>
</evidence>
<evidence type="ECO:0000256" key="6">
    <source>
        <dbReference type="ARBA" id="ARBA00023136"/>
    </source>
</evidence>
<reference evidence="10" key="1">
    <citation type="journal article" date="2020" name="Nature">
        <title>Giant virus diversity and host interactions through global metagenomics.</title>
        <authorList>
            <person name="Schulz F."/>
            <person name="Roux S."/>
            <person name="Paez-Espino D."/>
            <person name="Jungbluth S."/>
            <person name="Walsh D.A."/>
            <person name="Denef V.J."/>
            <person name="McMahon K.D."/>
            <person name="Konstantinidis K.T."/>
            <person name="Eloe-Fadrosh E.A."/>
            <person name="Kyrpides N.C."/>
            <person name="Woyke T."/>
        </authorList>
    </citation>
    <scope>NUCLEOTIDE SEQUENCE</scope>
    <source>
        <strain evidence="10">GVMAG-S-1016713-123</strain>
    </source>
</reference>
<evidence type="ECO:0000259" key="9">
    <source>
        <dbReference type="PROSITE" id="PS50929"/>
    </source>
</evidence>
<evidence type="ECO:0008006" key="11">
    <source>
        <dbReference type="Google" id="ProtNLM"/>
    </source>
</evidence>
<feature type="domain" description="ABC transmembrane type-1" evidence="9">
    <location>
        <begin position="106"/>
        <end position="306"/>
    </location>
</feature>
<dbReference type="PROSITE" id="PS50893">
    <property type="entry name" value="ABC_TRANSPORTER_2"/>
    <property type="match status" value="1"/>
</dbReference>
<dbReference type="GO" id="GO:0015421">
    <property type="term" value="F:ABC-type oligopeptide transporter activity"/>
    <property type="evidence" value="ECO:0007669"/>
    <property type="project" value="TreeGrafter"/>
</dbReference>
<accession>A0A6C0LTJ4</accession>
<evidence type="ECO:0000313" key="10">
    <source>
        <dbReference type="EMBL" id="QHU34176.1"/>
    </source>
</evidence>
<keyword evidence="4" id="KW-0067">ATP-binding</keyword>
<keyword evidence="3" id="KW-0547">Nucleotide-binding</keyword>
<evidence type="ECO:0000256" key="2">
    <source>
        <dbReference type="ARBA" id="ARBA00022692"/>
    </source>
</evidence>
<feature type="transmembrane region" description="Helical" evidence="7">
    <location>
        <begin position="257"/>
        <end position="275"/>
    </location>
</feature>
<dbReference type="Pfam" id="PF00664">
    <property type="entry name" value="ABC_membrane"/>
    <property type="match status" value="1"/>
</dbReference>
<keyword evidence="6 7" id="KW-0472">Membrane</keyword>
<evidence type="ECO:0000256" key="7">
    <source>
        <dbReference type="SAM" id="Phobius"/>
    </source>
</evidence>
<dbReference type="PANTHER" id="PTHR43394">
    <property type="entry name" value="ATP-DEPENDENT PERMEASE MDL1, MITOCHONDRIAL"/>
    <property type="match status" value="1"/>
</dbReference>
<dbReference type="InterPro" id="IPR039421">
    <property type="entry name" value="Type_1_exporter"/>
</dbReference>
<dbReference type="EMBL" id="MN740567">
    <property type="protein sequence ID" value="QHU34176.1"/>
    <property type="molecule type" value="Genomic_DNA"/>
</dbReference>
<evidence type="ECO:0000256" key="4">
    <source>
        <dbReference type="ARBA" id="ARBA00022840"/>
    </source>
</evidence>
<feature type="transmembrane region" description="Helical" evidence="7">
    <location>
        <begin position="287"/>
        <end position="305"/>
    </location>
</feature>
<dbReference type="Gene3D" id="3.40.50.300">
    <property type="entry name" value="P-loop containing nucleotide triphosphate hydrolases"/>
    <property type="match status" value="1"/>
</dbReference>
<dbReference type="GO" id="GO:0005524">
    <property type="term" value="F:ATP binding"/>
    <property type="evidence" value="ECO:0007669"/>
    <property type="project" value="UniProtKB-KW"/>
</dbReference>
<feature type="transmembrane region" description="Helical" evidence="7">
    <location>
        <begin position="12"/>
        <end position="31"/>
    </location>
</feature>
<sequence>MNIIFEKLGYDYIISKLSLFVMYFIVIMFTFPLESVFLPKLYGLLFEGIKNTKEMPSMFDVVNNVKQLNIPGVMTIITFAWFIITTSHSIKHRLESMLSPHYLGFIRNTLFTSIIKQGSTDYKDIKIGDMITRILDSSRYLKQIGQWFISHFLPELIGLLSIVIYTFFIDIKIGIILSIGILNTIILSYYGGSHIIKLSSAREKTFYHLSEKLNDSFSNMMNIFLNNEDENESSSNKDMNDTHSDVMTDQMLAECNVVLFMQAVSIIVYSVALFTTYDLFKNKKLKTAGFISTILILGNYLSFMLMTNHKMIAYFCSTYGNVHCSKEFLQKVLRETNKTGKSDFITSGNISFNNVDFKYGKNFIFKDFNIKIKGGKKTAIMGSSGSGKTTLMKMLVQIHRPNNGTITIDNVDILESDVAYLRENVTYVNQRTLLFNKPVIDNILYGNNDIKKEEGEKLMKKYELNSVYSKLNEGIKTSAGVNGNNLSLGMQKVTILLRGILKKGKIIIFDEPLAGLDGTTRGKVMKMIDEECRNKTTIVITHDKEILPYMDTIINLNKYKQV</sequence>
<dbReference type="InterPro" id="IPR011527">
    <property type="entry name" value="ABC1_TM_dom"/>
</dbReference>
<dbReference type="SUPFAM" id="SSF52540">
    <property type="entry name" value="P-loop containing nucleoside triphosphate hydrolases"/>
    <property type="match status" value="1"/>
</dbReference>
<dbReference type="AlphaFoldDB" id="A0A6C0LTJ4"/>
<dbReference type="SUPFAM" id="SSF90123">
    <property type="entry name" value="ABC transporter transmembrane region"/>
    <property type="match status" value="1"/>
</dbReference>
<dbReference type="PANTHER" id="PTHR43394:SF1">
    <property type="entry name" value="ATP-BINDING CASSETTE SUB-FAMILY B MEMBER 10, MITOCHONDRIAL"/>
    <property type="match status" value="1"/>
</dbReference>
<feature type="transmembrane region" description="Helical" evidence="7">
    <location>
        <begin position="173"/>
        <end position="192"/>
    </location>
</feature>
<name>A0A6C0LTJ4_9ZZZZ</name>
<feature type="transmembrane region" description="Helical" evidence="7">
    <location>
        <begin position="68"/>
        <end position="87"/>
    </location>
</feature>
<organism evidence="10">
    <name type="scientific">viral metagenome</name>
    <dbReference type="NCBI Taxonomy" id="1070528"/>
    <lineage>
        <taxon>unclassified sequences</taxon>
        <taxon>metagenomes</taxon>
        <taxon>organismal metagenomes</taxon>
    </lineage>
</organism>
<evidence type="ECO:0000259" key="8">
    <source>
        <dbReference type="PROSITE" id="PS50893"/>
    </source>
</evidence>
<protein>
    <recommendedName>
        <fullName evidence="11">ABC transporter domain-containing protein</fullName>
    </recommendedName>
</protein>
<comment type="subcellular location">
    <subcellularLocation>
        <location evidence="1">Membrane</location>
        <topology evidence="1">Multi-pass membrane protein</topology>
    </subcellularLocation>
</comment>
<keyword evidence="2 7" id="KW-0812">Transmembrane</keyword>
<dbReference type="Gene3D" id="1.20.1560.10">
    <property type="entry name" value="ABC transporter type 1, transmembrane domain"/>
    <property type="match status" value="1"/>
</dbReference>
<evidence type="ECO:0000256" key="1">
    <source>
        <dbReference type="ARBA" id="ARBA00004141"/>
    </source>
</evidence>
<dbReference type="PROSITE" id="PS50929">
    <property type="entry name" value="ABC_TM1F"/>
    <property type="match status" value="1"/>
</dbReference>
<feature type="domain" description="ABC transporter" evidence="8">
    <location>
        <begin position="350"/>
        <end position="562"/>
    </location>
</feature>
<dbReference type="GO" id="GO:0016020">
    <property type="term" value="C:membrane"/>
    <property type="evidence" value="ECO:0007669"/>
    <property type="project" value="UniProtKB-SubCell"/>
</dbReference>
<evidence type="ECO:0000256" key="5">
    <source>
        <dbReference type="ARBA" id="ARBA00022989"/>
    </source>
</evidence>
<dbReference type="InterPro" id="IPR003593">
    <property type="entry name" value="AAA+_ATPase"/>
</dbReference>
<dbReference type="GO" id="GO:0016887">
    <property type="term" value="F:ATP hydrolysis activity"/>
    <property type="evidence" value="ECO:0007669"/>
    <property type="project" value="InterPro"/>
</dbReference>
<proteinExistence type="predicted"/>
<dbReference type="SMART" id="SM00382">
    <property type="entry name" value="AAA"/>
    <property type="match status" value="1"/>
</dbReference>
<feature type="transmembrane region" description="Helical" evidence="7">
    <location>
        <begin position="147"/>
        <end position="167"/>
    </location>
</feature>
<dbReference type="InterPro" id="IPR027417">
    <property type="entry name" value="P-loop_NTPase"/>
</dbReference>
<dbReference type="Pfam" id="PF00005">
    <property type="entry name" value="ABC_tran"/>
    <property type="match status" value="1"/>
</dbReference>
<keyword evidence="5 7" id="KW-1133">Transmembrane helix</keyword>
<dbReference type="InterPro" id="IPR003439">
    <property type="entry name" value="ABC_transporter-like_ATP-bd"/>
</dbReference>